<keyword evidence="1" id="KW-1133">Transmembrane helix</keyword>
<evidence type="ECO:0000313" key="2">
    <source>
        <dbReference type="EMBL" id="KTG09846.1"/>
    </source>
</evidence>
<protein>
    <submittedName>
        <fullName evidence="2">Uncharacterized protein</fullName>
    </submittedName>
</protein>
<sequence>MVSVFVSETVLCTPGGPGTETLVSVLLLGFGLVWTRANREEPWLGNHDAALAVTAVAALGSFVVSLFGLLLVGVFDDLLGYGGFGCGVQWQYLPGIVVSFVAVFLLLRTGQRIRRTR</sequence>
<evidence type="ECO:0000313" key="3">
    <source>
        <dbReference type="Proteomes" id="UP000054387"/>
    </source>
</evidence>
<comment type="caution">
    <text evidence="2">The sequence shown here is derived from an EMBL/GenBank/DDBJ whole genome shotgun (WGS) entry which is preliminary data.</text>
</comment>
<dbReference type="Proteomes" id="UP000054387">
    <property type="component" value="Unassembled WGS sequence"/>
</dbReference>
<feature type="transmembrane region" description="Helical" evidence="1">
    <location>
        <begin position="90"/>
        <end position="107"/>
    </location>
</feature>
<dbReference type="RefSeq" id="WP_058581201.1">
    <property type="nucleotide sequence ID" value="NZ_LOPU01000018.1"/>
</dbReference>
<feature type="transmembrane region" description="Helical" evidence="1">
    <location>
        <begin position="20"/>
        <end position="37"/>
    </location>
</feature>
<keyword evidence="1" id="KW-0812">Transmembrane</keyword>
<feature type="transmembrane region" description="Helical" evidence="1">
    <location>
        <begin position="49"/>
        <end position="70"/>
    </location>
</feature>
<gene>
    <name evidence="2" type="ORF">AUR64_09460</name>
</gene>
<evidence type="ECO:0000256" key="1">
    <source>
        <dbReference type="SAM" id="Phobius"/>
    </source>
</evidence>
<dbReference type="EMBL" id="LOPU01000018">
    <property type="protein sequence ID" value="KTG09846.1"/>
    <property type="molecule type" value="Genomic_DNA"/>
</dbReference>
<accession>A0A0W1R905</accession>
<keyword evidence="3" id="KW-1185">Reference proteome</keyword>
<name>A0A0W1R905_9EURY</name>
<organism evidence="2 3">
    <name type="scientific">Haloprofundus marisrubri</name>
    <dbReference type="NCBI Taxonomy" id="1514971"/>
    <lineage>
        <taxon>Archaea</taxon>
        <taxon>Methanobacteriati</taxon>
        <taxon>Methanobacteriota</taxon>
        <taxon>Stenosarchaea group</taxon>
        <taxon>Halobacteria</taxon>
        <taxon>Halobacteriales</taxon>
        <taxon>Haloferacaceae</taxon>
        <taxon>Haloprofundus</taxon>
    </lineage>
</organism>
<dbReference type="AlphaFoldDB" id="A0A0W1R905"/>
<keyword evidence="1" id="KW-0472">Membrane</keyword>
<dbReference type="STRING" id="1514971.AUR64_09460"/>
<proteinExistence type="predicted"/>
<reference evidence="2 3" key="1">
    <citation type="submission" date="2015-12" db="EMBL/GenBank/DDBJ databases">
        <title>Haloprofundus marisrubri gen. nov., sp. nov., an extremely halophilic archaeon isolated from the Discovery deep brine-seawater interface in the Red Sea.</title>
        <authorList>
            <person name="Zhang G."/>
            <person name="Stingl U."/>
            <person name="Rashid M."/>
        </authorList>
    </citation>
    <scope>NUCLEOTIDE SEQUENCE [LARGE SCALE GENOMIC DNA]</scope>
    <source>
        <strain evidence="2 3">SB9</strain>
    </source>
</reference>